<reference evidence="2 3" key="1">
    <citation type="journal article" date="2021" name="Sci. Rep.">
        <title>The distribution of antibiotic resistance genes in chicken gut microbiota commensals.</title>
        <authorList>
            <person name="Juricova H."/>
            <person name="Matiasovicova J."/>
            <person name="Kubasova T."/>
            <person name="Cejkova D."/>
            <person name="Rychlik I."/>
        </authorList>
    </citation>
    <scope>NUCLEOTIDE SEQUENCE [LARGE SCALE GENOMIC DNA]</scope>
    <source>
        <strain evidence="2 3">An431b</strain>
    </source>
</reference>
<proteinExistence type="predicted"/>
<accession>A0ABS2GCX6</accession>
<dbReference type="PROSITE" id="PS51257">
    <property type="entry name" value="PROKAR_LIPOPROTEIN"/>
    <property type="match status" value="1"/>
</dbReference>
<protein>
    <submittedName>
        <fullName evidence="2">Uncharacterized protein</fullName>
    </submittedName>
</protein>
<dbReference type="EMBL" id="JACSNV010000027">
    <property type="protein sequence ID" value="MBM6878925.1"/>
    <property type="molecule type" value="Genomic_DNA"/>
</dbReference>
<evidence type="ECO:0000313" key="3">
    <source>
        <dbReference type="Proteomes" id="UP000729290"/>
    </source>
</evidence>
<name>A0ABS2GCX6_9FIRM</name>
<evidence type="ECO:0000256" key="1">
    <source>
        <dbReference type="SAM" id="SignalP"/>
    </source>
</evidence>
<organism evidence="2 3">
    <name type="scientific">Anaerotignum lactatifermentans</name>
    <dbReference type="NCBI Taxonomy" id="160404"/>
    <lineage>
        <taxon>Bacteria</taxon>
        <taxon>Bacillati</taxon>
        <taxon>Bacillota</taxon>
        <taxon>Clostridia</taxon>
        <taxon>Lachnospirales</taxon>
        <taxon>Anaerotignaceae</taxon>
        <taxon>Anaerotignum</taxon>
    </lineage>
</organism>
<feature type="signal peptide" evidence="1">
    <location>
        <begin position="1"/>
        <end position="16"/>
    </location>
</feature>
<feature type="chain" id="PRO_5046385019" evidence="1">
    <location>
        <begin position="17"/>
        <end position="392"/>
    </location>
</feature>
<comment type="caution">
    <text evidence="2">The sequence shown here is derived from an EMBL/GenBank/DDBJ whole genome shotgun (WGS) entry which is preliminary data.</text>
</comment>
<dbReference type="Proteomes" id="UP000729290">
    <property type="component" value="Unassembled WGS sequence"/>
</dbReference>
<keyword evidence="3" id="KW-1185">Reference proteome</keyword>
<keyword evidence="1" id="KW-0732">Signal</keyword>
<sequence>MKKKMYLQMISTVVCAAMFSGLTGCQEKASGATEATVVDQTLVNDVVSCTTNSPSLNTADANGLSYLREYMSYFTDGVIGVCYLGHREKGDTKPLADWIQTSAPQLVKKLPFILEIAADKERVLGDGYGDLFCFVPKDTFSTLSVNRTEWISDEYGVYPYDGEELYYSEYAEPVLVFANYEQYWDESNVKISALSGSGGYMQWCPYRDLDNNGVLGIPFYYKEDSYAGIYEAKLLIDFTHFGTDTQMKDPFHWNAWDYIKNLDPYDVMDDGWGVPYDTALMNTKWQCGDNWYISFGEGNCDPAYAGRVEIYKKAEQEQNYQVMYSGLWRMENEYLRMETTSTSGKNTNNGSYLILVSPSGEQMDMYMDYRTGSIPPFFIEGTGFMTLTYRYK</sequence>
<dbReference type="RefSeq" id="WP_205134560.1">
    <property type="nucleotide sequence ID" value="NZ_JACSNT010000025.1"/>
</dbReference>
<evidence type="ECO:0000313" key="2">
    <source>
        <dbReference type="EMBL" id="MBM6878925.1"/>
    </source>
</evidence>
<gene>
    <name evidence="2" type="ORF">H9X83_12345</name>
</gene>